<dbReference type="RefSeq" id="WP_195172292.1">
    <property type="nucleotide sequence ID" value="NZ_CP062983.1"/>
</dbReference>
<dbReference type="EMBL" id="CP062983">
    <property type="protein sequence ID" value="QPC84229.1"/>
    <property type="molecule type" value="Genomic_DNA"/>
</dbReference>
<dbReference type="GO" id="GO:0004222">
    <property type="term" value="F:metalloendopeptidase activity"/>
    <property type="evidence" value="ECO:0007669"/>
    <property type="project" value="TreeGrafter"/>
</dbReference>
<evidence type="ECO:0000259" key="1">
    <source>
        <dbReference type="Pfam" id="PF01551"/>
    </source>
</evidence>
<proteinExistence type="predicted"/>
<dbReference type="PANTHER" id="PTHR21666">
    <property type="entry name" value="PEPTIDASE-RELATED"/>
    <property type="match status" value="1"/>
</dbReference>
<reference evidence="2 3" key="1">
    <citation type="submission" date="2020-02" db="EMBL/GenBank/DDBJ databases">
        <authorList>
            <person name="Zheng R.K."/>
            <person name="Sun C.M."/>
        </authorList>
    </citation>
    <scope>NUCLEOTIDE SEQUENCE [LARGE SCALE GENOMIC DNA]</scope>
    <source>
        <strain evidence="3">rifampicinis</strain>
    </source>
</reference>
<dbReference type="Gene3D" id="2.70.70.10">
    <property type="entry name" value="Glucose Permease (Domain IIA)"/>
    <property type="match status" value="1"/>
</dbReference>
<dbReference type="KEGG" id="pmet:G4Y79_07610"/>
<evidence type="ECO:0000313" key="2">
    <source>
        <dbReference type="EMBL" id="QPC84229.1"/>
    </source>
</evidence>
<dbReference type="AlphaFoldDB" id="A0A7S8ECA4"/>
<accession>A0A7S8ECA4</accession>
<dbReference type="SUPFAM" id="SSF51261">
    <property type="entry name" value="Duplicated hybrid motif"/>
    <property type="match status" value="1"/>
</dbReference>
<dbReference type="InterPro" id="IPR050570">
    <property type="entry name" value="Cell_wall_metabolism_enzyme"/>
</dbReference>
<dbReference type="Proteomes" id="UP000594468">
    <property type="component" value="Chromosome"/>
</dbReference>
<dbReference type="Pfam" id="PF01551">
    <property type="entry name" value="Peptidase_M23"/>
    <property type="match status" value="1"/>
</dbReference>
<dbReference type="InterPro" id="IPR011055">
    <property type="entry name" value="Dup_hybrid_motif"/>
</dbReference>
<gene>
    <name evidence="2" type="ORF">G4Y79_07610</name>
</gene>
<organism evidence="2 3">
    <name type="scientific">Phototrophicus methaneseepsis</name>
    <dbReference type="NCBI Taxonomy" id="2710758"/>
    <lineage>
        <taxon>Bacteria</taxon>
        <taxon>Bacillati</taxon>
        <taxon>Chloroflexota</taxon>
        <taxon>Candidatus Thermofontia</taxon>
        <taxon>Phototrophicales</taxon>
        <taxon>Phototrophicaceae</taxon>
        <taxon>Phototrophicus</taxon>
    </lineage>
</organism>
<dbReference type="PANTHER" id="PTHR21666:SF270">
    <property type="entry name" value="MUREIN HYDROLASE ACTIVATOR ENVC"/>
    <property type="match status" value="1"/>
</dbReference>
<protein>
    <submittedName>
        <fullName evidence="2">M23 family metallopeptidase</fullName>
    </submittedName>
</protein>
<feature type="domain" description="M23ase beta-sheet core" evidence="1">
    <location>
        <begin position="253"/>
        <end position="346"/>
    </location>
</feature>
<evidence type="ECO:0000313" key="3">
    <source>
        <dbReference type="Proteomes" id="UP000594468"/>
    </source>
</evidence>
<dbReference type="CDD" id="cd12797">
    <property type="entry name" value="M23_peptidase"/>
    <property type="match status" value="1"/>
</dbReference>
<name>A0A7S8ECA4_9CHLR</name>
<sequence>MIRPSDYSLRPGLGYNTKRPIRAVNALTMIRPYSPSDAMLKRMSHRALNPMLKRALFILFCLCLMLAPALAQEEAVTSPAAPTRPPATLTLQGDGFQVEQYFGPLVQGQVGLLRLVGDDISEAHALLRSREYTFYPASDGWYALIVADIDAQARAYTLSVIVQHADGQAATVEGQVTIESAGYIRQSFTVPADRAFLTEPEVERYEFARLGVYTDPQTPQMLWGENRFTLPIDSEINSAFGLYRILNQNSITRHTGWDQRAPVGTPVTAMADGVVVFADQLDIRGNYVLIDHGWGVYTGYAHFSQFNVEAGMSVQQGTIIGLSGNTGRSNGPHLHWEVIVQGEWIDGLEFVNMWLPSS</sequence>
<keyword evidence="3" id="KW-1185">Reference proteome</keyword>
<dbReference type="InterPro" id="IPR016047">
    <property type="entry name" value="M23ase_b-sheet_dom"/>
</dbReference>